<name>A0A3N7FBT6_POPTR</name>
<reference evidence="1 2" key="1">
    <citation type="journal article" date="2006" name="Science">
        <title>The genome of black cottonwood, Populus trichocarpa (Torr. &amp; Gray).</title>
        <authorList>
            <person name="Tuskan G.A."/>
            <person name="Difazio S."/>
            <person name="Jansson S."/>
            <person name="Bohlmann J."/>
            <person name="Grigoriev I."/>
            <person name="Hellsten U."/>
            <person name="Putnam N."/>
            <person name="Ralph S."/>
            <person name="Rombauts S."/>
            <person name="Salamov A."/>
            <person name="Schein J."/>
            <person name="Sterck L."/>
            <person name="Aerts A."/>
            <person name="Bhalerao R.R."/>
            <person name="Bhalerao R.P."/>
            <person name="Blaudez D."/>
            <person name="Boerjan W."/>
            <person name="Brun A."/>
            <person name="Brunner A."/>
            <person name="Busov V."/>
            <person name="Campbell M."/>
            <person name="Carlson J."/>
            <person name="Chalot M."/>
            <person name="Chapman J."/>
            <person name="Chen G.L."/>
            <person name="Cooper D."/>
            <person name="Coutinho P.M."/>
            <person name="Couturier J."/>
            <person name="Covert S."/>
            <person name="Cronk Q."/>
            <person name="Cunningham R."/>
            <person name="Davis J."/>
            <person name="Degroeve S."/>
            <person name="Dejardin A."/>
            <person name="Depamphilis C."/>
            <person name="Detter J."/>
            <person name="Dirks B."/>
            <person name="Dubchak I."/>
            <person name="Duplessis S."/>
            <person name="Ehlting J."/>
            <person name="Ellis B."/>
            <person name="Gendler K."/>
            <person name="Goodstein D."/>
            <person name="Gribskov M."/>
            <person name="Grimwood J."/>
            <person name="Groover A."/>
            <person name="Gunter L."/>
            <person name="Hamberger B."/>
            <person name="Heinze B."/>
            <person name="Helariutta Y."/>
            <person name="Henrissat B."/>
            <person name="Holligan D."/>
            <person name="Holt R."/>
            <person name="Huang W."/>
            <person name="Islam-Faridi N."/>
            <person name="Jones S."/>
            <person name="Jones-Rhoades M."/>
            <person name="Jorgensen R."/>
            <person name="Joshi C."/>
            <person name="Kangasjarvi J."/>
            <person name="Karlsson J."/>
            <person name="Kelleher C."/>
            <person name="Kirkpatrick R."/>
            <person name="Kirst M."/>
            <person name="Kohler A."/>
            <person name="Kalluri U."/>
            <person name="Larimer F."/>
            <person name="Leebens-Mack J."/>
            <person name="Leple J.C."/>
            <person name="Locascio P."/>
            <person name="Lou Y."/>
            <person name="Lucas S."/>
            <person name="Martin F."/>
            <person name="Montanini B."/>
            <person name="Napoli C."/>
            <person name="Nelson D.R."/>
            <person name="Nelson C."/>
            <person name="Nieminen K."/>
            <person name="Nilsson O."/>
            <person name="Pereda V."/>
            <person name="Peter G."/>
            <person name="Philippe R."/>
            <person name="Pilate G."/>
            <person name="Poliakov A."/>
            <person name="Razumovskaya J."/>
            <person name="Richardson P."/>
            <person name="Rinaldi C."/>
            <person name="Ritland K."/>
            <person name="Rouze P."/>
            <person name="Ryaboy D."/>
            <person name="Schmutz J."/>
            <person name="Schrader J."/>
            <person name="Segerman B."/>
            <person name="Shin H."/>
            <person name="Siddiqui A."/>
            <person name="Sterky F."/>
            <person name="Terry A."/>
            <person name="Tsai C.J."/>
            <person name="Uberbacher E."/>
            <person name="Unneberg P."/>
            <person name="Vahala J."/>
            <person name="Wall K."/>
            <person name="Wessler S."/>
            <person name="Yang G."/>
            <person name="Yin T."/>
            <person name="Douglas C."/>
            <person name="Marra M."/>
            <person name="Sandberg G."/>
            <person name="Van de Peer Y."/>
            <person name="Rokhsar D."/>
        </authorList>
    </citation>
    <scope>NUCLEOTIDE SEQUENCE [LARGE SCALE GENOMIC DNA]</scope>
    <source>
        <strain evidence="2">cv. Nisqually</strain>
    </source>
</reference>
<dbReference type="Proteomes" id="UP000006729">
    <property type="component" value="Chromosome 7"/>
</dbReference>
<proteinExistence type="predicted"/>
<evidence type="ECO:0000313" key="1">
    <source>
        <dbReference type="EMBL" id="RQO92575.1"/>
    </source>
</evidence>
<organism evidence="1 2">
    <name type="scientific">Populus trichocarpa</name>
    <name type="common">Western balsam poplar</name>
    <name type="synonym">Populus balsamifera subsp. trichocarpa</name>
    <dbReference type="NCBI Taxonomy" id="3694"/>
    <lineage>
        <taxon>Eukaryota</taxon>
        <taxon>Viridiplantae</taxon>
        <taxon>Streptophyta</taxon>
        <taxon>Embryophyta</taxon>
        <taxon>Tracheophyta</taxon>
        <taxon>Spermatophyta</taxon>
        <taxon>Magnoliopsida</taxon>
        <taxon>eudicotyledons</taxon>
        <taxon>Gunneridae</taxon>
        <taxon>Pentapetalae</taxon>
        <taxon>rosids</taxon>
        <taxon>fabids</taxon>
        <taxon>Malpighiales</taxon>
        <taxon>Salicaceae</taxon>
        <taxon>Saliceae</taxon>
        <taxon>Populus</taxon>
    </lineage>
</organism>
<accession>A0A3N7FBT6</accession>
<dbReference type="Gramene" id="Potri.007G060000.2.v4.1">
    <property type="protein sequence ID" value="Potri.007G060000.2.v4.1"/>
    <property type="gene ID" value="Potri.007G060000.v4.1"/>
</dbReference>
<sequence>MLAALYLFCSHDVSQFVLWLTSWLLVINSGSSFQIYDKPGFDDFKSLSTLGRRTSHAMVAPSILSLDVNFFAAVVTPILATAAGMVGGKALPMLPVAQDEETKDVVLVYPSMYQNFFGFPTQSTAKLTTTLRFLVHNMRIVEYQFGTNASTPLLTGFDWMTRFMIQTVKSTSRHFYLTNYFVT</sequence>
<protein>
    <submittedName>
        <fullName evidence="1">Uncharacterized protein</fullName>
    </submittedName>
</protein>
<evidence type="ECO:0000313" key="2">
    <source>
        <dbReference type="Proteomes" id="UP000006729"/>
    </source>
</evidence>
<dbReference type="EMBL" id="CM009296">
    <property type="protein sequence ID" value="RQO92575.1"/>
    <property type="molecule type" value="Genomic_DNA"/>
</dbReference>
<dbReference type="STRING" id="3694.A0A3N7FBT6"/>
<dbReference type="InParanoid" id="A0A3N7FBT6"/>
<keyword evidence="2" id="KW-1185">Reference proteome</keyword>
<dbReference type="AlphaFoldDB" id="A0A3N7FBT6"/>
<gene>
    <name evidence="1" type="ORF">POPTR_007G060000</name>
</gene>